<dbReference type="SUPFAM" id="SSF53474">
    <property type="entry name" value="alpha/beta-Hydrolases"/>
    <property type="match status" value="1"/>
</dbReference>
<gene>
    <name evidence="2" type="ORF">BDV23DRAFT_183792</name>
</gene>
<feature type="domain" description="AB hydrolase-1" evidence="1">
    <location>
        <begin position="5"/>
        <end position="235"/>
    </location>
</feature>
<dbReference type="Proteomes" id="UP000326877">
    <property type="component" value="Unassembled WGS sequence"/>
</dbReference>
<dbReference type="InterPro" id="IPR052897">
    <property type="entry name" value="Sec-Metab_Biosynth_Hydrolase"/>
</dbReference>
<evidence type="ECO:0000313" key="2">
    <source>
        <dbReference type="EMBL" id="KAE8390095.1"/>
    </source>
</evidence>
<accession>A0A5N7C7I9</accession>
<dbReference type="InterPro" id="IPR029058">
    <property type="entry name" value="AB_hydrolase_fold"/>
</dbReference>
<dbReference type="OrthoDB" id="408373at2759"/>
<dbReference type="PANTHER" id="PTHR37017">
    <property type="entry name" value="AB HYDROLASE-1 DOMAIN-CONTAINING PROTEIN-RELATED"/>
    <property type="match status" value="1"/>
</dbReference>
<dbReference type="EMBL" id="ML735258">
    <property type="protein sequence ID" value="KAE8390095.1"/>
    <property type="molecule type" value="Genomic_DNA"/>
</dbReference>
<dbReference type="Pfam" id="PF12697">
    <property type="entry name" value="Abhydrolase_6"/>
    <property type="match status" value="1"/>
</dbReference>
<dbReference type="AlphaFoldDB" id="A0A5N7C7I9"/>
<name>A0A5N7C7I9_PETAA</name>
<evidence type="ECO:0000259" key="1">
    <source>
        <dbReference type="Pfam" id="PF12697"/>
    </source>
</evidence>
<reference evidence="2" key="1">
    <citation type="submission" date="2019-04" db="EMBL/GenBank/DDBJ databases">
        <title>Friends and foes A comparative genomics studyof 23 Aspergillus species from section Flavi.</title>
        <authorList>
            <consortium name="DOE Joint Genome Institute"/>
            <person name="Kjaerbolling I."/>
            <person name="Vesth T."/>
            <person name="Frisvad J.C."/>
            <person name="Nybo J.L."/>
            <person name="Theobald S."/>
            <person name="Kildgaard S."/>
            <person name="Isbrandt T."/>
            <person name="Kuo A."/>
            <person name="Sato A."/>
            <person name="Lyhne E.K."/>
            <person name="Kogle M.E."/>
            <person name="Wiebenga A."/>
            <person name="Kun R.S."/>
            <person name="Lubbers R.J."/>
            <person name="Makela M.R."/>
            <person name="Barry K."/>
            <person name="Chovatia M."/>
            <person name="Clum A."/>
            <person name="Daum C."/>
            <person name="Haridas S."/>
            <person name="He G."/>
            <person name="LaButti K."/>
            <person name="Lipzen A."/>
            <person name="Mondo S."/>
            <person name="Riley R."/>
            <person name="Salamov A."/>
            <person name="Simmons B.A."/>
            <person name="Magnuson J.K."/>
            <person name="Henrissat B."/>
            <person name="Mortensen U.H."/>
            <person name="Larsen T.O."/>
            <person name="Devries R.P."/>
            <person name="Grigoriev I.V."/>
            <person name="Machida M."/>
            <person name="Baker S.E."/>
            <person name="Andersen M.R."/>
        </authorList>
    </citation>
    <scope>NUCLEOTIDE SEQUENCE [LARGE SCALE GENOMIC DNA]</scope>
    <source>
        <strain evidence="2">IBT 14317</strain>
    </source>
</reference>
<organism evidence="2">
    <name type="scientific">Petromyces alliaceus</name>
    <name type="common">Aspergillus alliaceus</name>
    <dbReference type="NCBI Taxonomy" id="209559"/>
    <lineage>
        <taxon>Eukaryota</taxon>
        <taxon>Fungi</taxon>
        <taxon>Dikarya</taxon>
        <taxon>Ascomycota</taxon>
        <taxon>Pezizomycotina</taxon>
        <taxon>Eurotiomycetes</taxon>
        <taxon>Eurotiomycetidae</taxon>
        <taxon>Eurotiales</taxon>
        <taxon>Aspergillaceae</taxon>
        <taxon>Aspergillus</taxon>
        <taxon>Aspergillus subgen. Circumdati</taxon>
    </lineage>
</organism>
<sequence>MQPTIVFIPGAWLVPQFYQPFIDAVKAAGYPTLTAELPSLDPGDPTVGNCGTDAALIRQHLDFLVEDEGRDVVLVMHSYASMPGGAAASGLSKSQRSQDGQKGGVLGLVCIAAFLVPEGISCAGMQGGNLPPWILLDQPSTNLNVPDQPEKIFAADTSEEKALVIGNAIKPHASLAFFSPQPSPAWTEPAFIGRLAYLVTSEDLAVSKVVQYGMISGTGQEWHVREIISSHCAPFIDKVGETVEILKEFIQLFEKDMTGIDQPPT</sequence>
<protein>
    <recommendedName>
        <fullName evidence="1">AB hydrolase-1 domain-containing protein</fullName>
    </recommendedName>
</protein>
<proteinExistence type="predicted"/>
<dbReference type="InterPro" id="IPR000073">
    <property type="entry name" value="AB_hydrolase_1"/>
</dbReference>
<dbReference type="PANTHER" id="PTHR37017:SF11">
    <property type="entry name" value="ESTERASE_LIPASE_THIOESTERASE DOMAIN-CONTAINING PROTEIN"/>
    <property type="match status" value="1"/>
</dbReference>
<dbReference type="Gene3D" id="3.40.50.1820">
    <property type="entry name" value="alpha/beta hydrolase"/>
    <property type="match status" value="1"/>
</dbReference>